<keyword evidence="5" id="KW-0539">Nucleus</keyword>
<reference evidence="7" key="1">
    <citation type="journal article" date="2012" name="Nature">
        <title>The tomato genome sequence provides insights into fleshy fruit evolution.</title>
        <authorList>
            <consortium name="Tomato Genome Consortium"/>
        </authorList>
    </citation>
    <scope>NUCLEOTIDE SEQUENCE [LARGE SCALE GENOMIC DNA]</scope>
    <source>
        <strain evidence="7">cv. Heinz 1706</strain>
    </source>
</reference>
<dbReference type="InParanoid" id="A0A3Q7GTC7"/>
<accession>A0A3Q7GTC7</accession>
<feature type="domain" description="MADS-box" evidence="6">
    <location>
        <begin position="1"/>
        <end position="33"/>
    </location>
</feature>
<comment type="subcellular location">
    <subcellularLocation>
        <location evidence="1">Nucleus</location>
    </subcellularLocation>
</comment>
<dbReference type="EnsemblPlants" id="Solyc06g030645.1.1">
    <property type="protein sequence ID" value="Solyc06g030645.1.1"/>
    <property type="gene ID" value="Solyc06g030645.1"/>
</dbReference>
<dbReference type="GO" id="GO:0005634">
    <property type="term" value="C:nucleus"/>
    <property type="evidence" value="ECO:0007669"/>
    <property type="project" value="UniProtKB-SubCell"/>
</dbReference>
<protein>
    <recommendedName>
        <fullName evidence="6">MADS-box domain-containing protein</fullName>
    </recommendedName>
</protein>
<proteinExistence type="predicted"/>
<evidence type="ECO:0000256" key="4">
    <source>
        <dbReference type="ARBA" id="ARBA00023163"/>
    </source>
</evidence>
<evidence type="ECO:0000256" key="5">
    <source>
        <dbReference type="ARBA" id="ARBA00023242"/>
    </source>
</evidence>
<name>A0A3Q7GTC7_SOLLC</name>
<dbReference type="Proteomes" id="UP000004994">
    <property type="component" value="Chromosome 6"/>
</dbReference>
<dbReference type="Gramene" id="Solyc06g030645.1.1">
    <property type="protein sequence ID" value="Solyc06g030645.1.1"/>
    <property type="gene ID" value="Solyc06g030645.1"/>
</dbReference>
<dbReference type="AlphaFoldDB" id="A0A3Q7GTC7"/>
<evidence type="ECO:0000259" key="6">
    <source>
        <dbReference type="PROSITE" id="PS50066"/>
    </source>
</evidence>
<keyword evidence="2" id="KW-0805">Transcription regulation</keyword>
<organism evidence="7">
    <name type="scientific">Solanum lycopersicum</name>
    <name type="common">Tomato</name>
    <name type="synonym">Lycopersicon esculentum</name>
    <dbReference type="NCBI Taxonomy" id="4081"/>
    <lineage>
        <taxon>Eukaryota</taxon>
        <taxon>Viridiplantae</taxon>
        <taxon>Streptophyta</taxon>
        <taxon>Embryophyta</taxon>
        <taxon>Tracheophyta</taxon>
        <taxon>Spermatophyta</taxon>
        <taxon>Magnoliopsida</taxon>
        <taxon>eudicotyledons</taxon>
        <taxon>Gunneridae</taxon>
        <taxon>Pentapetalae</taxon>
        <taxon>asterids</taxon>
        <taxon>lamiids</taxon>
        <taxon>Solanales</taxon>
        <taxon>Solanaceae</taxon>
        <taxon>Solanoideae</taxon>
        <taxon>Solaneae</taxon>
        <taxon>Solanum</taxon>
        <taxon>Solanum subgen. Lycopersicon</taxon>
    </lineage>
</organism>
<evidence type="ECO:0000313" key="8">
    <source>
        <dbReference type="Proteomes" id="UP000004994"/>
    </source>
</evidence>
<dbReference type="SUPFAM" id="SSF55455">
    <property type="entry name" value="SRF-like"/>
    <property type="match status" value="1"/>
</dbReference>
<evidence type="ECO:0000256" key="1">
    <source>
        <dbReference type="ARBA" id="ARBA00004123"/>
    </source>
</evidence>
<keyword evidence="8" id="KW-1185">Reference proteome</keyword>
<dbReference type="InterPro" id="IPR036879">
    <property type="entry name" value="TF_MADSbox_sf"/>
</dbReference>
<dbReference type="InterPro" id="IPR002100">
    <property type="entry name" value="TF_MADSbox"/>
</dbReference>
<sequence length="200" mass="23423">MDRNKIMMKKIEDPVSRQQFYSKCKDSIVKKSNITLFEDIMIKAINQPIEHNQRSTPNPDEEAHREKLTEFQKILSEAKEKRRLPSSVIGHQTTSEKLLYGSQPRLSHLAKNLTRQVKLMERSRPFSQAFTESTPIPLSCDEKTIVLDDRGYYIHFIEQQQEQEVTEQQKLEATYCFNQAIKNVVPHIVTDKFDHVVEYA</sequence>
<evidence type="ECO:0000256" key="2">
    <source>
        <dbReference type="ARBA" id="ARBA00023015"/>
    </source>
</evidence>
<dbReference type="PROSITE" id="PS50066">
    <property type="entry name" value="MADS_BOX_2"/>
    <property type="match status" value="1"/>
</dbReference>
<evidence type="ECO:0000313" key="7">
    <source>
        <dbReference type="EnsemblPlants" id="Solyc06g030645.1.1"/>
    </source>
</evidence>
<dbReference type="GO" id="GO:0046983">
    <property type="term" value="F:protein dimerization activity"/>
    <property type="evidence" value="ECO:0007669"/>
    <property type="project" value="InterPro"/>
</dbReference>
<keyword evidence="3" id="KW-0238">DNA-binding</keyword>
<keyword evidence="4" id="KW-0804">Transcription</keyword>
<reference evidence="7" key="2">
    <citation type="submission" date="2019-01" db="UniProtKB">
        <authorList>
            <consortium name="EnsemblPlants"/>
        </authorList>
    </citation>
    <scope>IDENTIFICATION</scope>
    <source>
        <strain evidence="7">cv. Heinz 1706</strain>
    </source>
</reference>
<dbReference type="GO" id="GO:0003677">
    <property type="term" value="F:DNA binding"/>
    <property type="evidence" value="ECO:0007669"/>
    <property type="project" value="UniProtKB-KW"/>
</dbReference>
<evidence type="ECO:0000256" key="3">
    <source>
        <dbReference type="ARBA" id="ARBA00023125"/>
    </source>
</evidence>